<evidence type="ECO:0000256" key="2">
    <source>
        <dbReference type="ARBA" id="ARBA00022679"/>
    </source>
</evidence>
<reference evidence="5" key="1">
    <citation type="submission" date="2018-12" db="EMBL/GenBank/DDBJ databases">
        <title>Tengunoibacter tsumagoiensis gen. nov., sp. nov., Dictyobacter kobayashii sp. nov., D. alpinus sp. nov., and D. joshuensis sp. nov. and description of Dictyobacteraceae fam. nov. within the order Ktedonobacterales isolated from Tengu-no-mugimeshi.</title>
        <authorList>
            <person name="Wang C.M."/>
            <person name="Zheng Y."/>
            <person name="Sakai Y."/>
            <person name="Toyoda A."/>
            <person name="Minakuchi Y."/>
            <person name="Abe K."/>
            <person name="Yokota A."/>
            <person name="Yabe S."/>
        </authorList>
    </citation>
    <scope>NUCLEOTIDE SEQUENCE [LARGE SCALE GENOMIC DNA]</scope>
    <source>
        <strain evidence="5">Uno3</strain>
    </source>
</reference>
<dbReference type="InterPro" id="IPR051052">
    <property type="entry name" value="Diverse_substrate_MTase"/>
</dbReference>
<dbReference type="RefSeq" id="WP_161975733.1">
    <property type="nucleotide sequence ID" value="NZ_BIFR01000002.1"/>
</dbReference>
<dbReference type="GO" id="GO:0032259">
    <property type="term" value="P:methylation"/>
    <property type="evidence" value="ECO:0007669"/>
    <property type="project" value="UniProtKB-KW"/>
</dbReference>
<dbReference type="SUPFAM" id="SSF53335">
    <property type="entry name" value="S-adenosyl-L-methionine-dependent methyltransferases"/>
    <property type="match status" value="1"/>
</dbReference>
<dbReference type="EMBL" id="BIFR01000002">
    <property type="protein sequence ID" value="GCE15064.1"/>
    <property type="molecule type" value="Genomic_DNA"/>
</dbReference>
<dbReference type="AlphaFoldDB" id="A0A402A7C9"/>
<dbReference type="InterPro" id="IPR041698">
    <property type="entry name" value="Methyltransf_25"/>
</dbReference>
<dbReference type="PANTHER" id="PTHR44942:SF4">
    <property type="entry name" value="METHYLTRANSFERASE TYPE 11 DOMAIN-CONTAINING PROTEIN"/>
    <property type="match status" value="1"/>
</dbReference>
<dbReference type="PANTHER" id="PTHR44942">
    <property type="entry name" value="METHYLTRANSF_11 DOMAIN-CONTAINING PROTEIN"/>
    <property type="match status" value="1"/>
</dbReference>
<comment type="caution">
    <text evidence="4">The sequence shown here is derived from an EMBL/GenBank/DDBJ whole genome shotgun (WGS) entry which is preliminary data.</text>
</comment>
<sequence>MTGSFYDNIAKKFGASGQQGQRSTEYPVGDPEKLFEQKVLELGRKETIALDAGCGSGGFTLRMAPHFQRIIGIDSSGERVTQARAEQQAQGIGNVQFERCVAEESGFAPATFEVVYSRRGPTPYREFHRILKAGGHILHIGIGEKDAWELKRIFGRGQGFWEWKTGALEQAEEQLRHAGFQVVYGQKFLYDEYYASYHDLDLFLQSVPIFEDFDSEQDRARLEAYAATSQTDKGIHLPRHRFVVVAVKS</sequence>
<organism evidence="4 5">
    <name type="scientific">Tengunoibacter tsumagoiensis</name>
    <dbReference type="NCBI Taxonomy" id="2014871"/>
    <lineage>
        <taxon>Bacteria</taxon>
        <taxon>Bacillati</taxon>
        <taxon>Chloroflexota</taxon>
        <taxon>Ktedonobacteria</taxon>
        <taxon>Ktedonobacterales</taxon>
        <taxon>Dictyobacteraceae</taxon>
        <taxon>Tengunoibacter</taxon>
    </lineage>
</organism>
<proteinExistence type="predicted"/>
<dbReference type="Proteomes" id="UP000287352">
    <property type="component" value="Unassembled WGS sequence"/>
</dbReference>
<gene>
    <name evidence="4" type="ORF">KTT_49230</name>
</gene>
<protein>
    <recommendedName>
        <fullName evidence="3">Methyltransferase domain-containing protein</fullName>
    </recommendedName>
</protein>
<keyword evidence="1" id="KW-0489">Methyltransferase</keyword>
<dbReference type="Pfam" id="PF13649">
    <property type="entry name" value="Methyltransf_25"/>
    <property type="match status" value="1"/>
</dbReference>
<dbReference type="CDD" id="cd02440">
    <property type="entry name" value="AdoMet_MTases"/>
    <property type="match status" value="1"/>
</dbReference>
<evidence type="ECO:0000256" key="1">
    <source>
        <dbReference type="ARBA" id="ARBA00022603"/>
    </source>
</evidence>
<dbReference type="GO" id="GO:0008168">
    <property type="term" value="F:methyltransferase activity"/>
    <property type="evidence" value="ECO:0007669"/>
    <property type="project" value="UniProtKB-KW"/>
</dbReference>
<dbReference type="InterPro" id="IPR029063">
    <property type="entry name" value="SAM-dependent_MTases_sf"/>
</dbReference>
<feature type="domain" description="Methyltransferase" evidence="3">
    <location>
        <begin position="50"/>
        <end position="135"/>
    </location>
</feature>
<keyword evidence="2" id="KW-0808">Transferase</keyword>
<evidence type="ECO:0000313" key="5">
    <source>
        <dbReference type="Proteomes" id="UP000287352"/>
    </source>
</evidence>
<keyword evidence="5" id="KW-1185">Reference proteome</keyword>
<evidence type="ECO:0000313" key="4">
    <source>
        <dbReference type="EMBL" id="GCE15064.1"/>
    </source>
</evidence>
<evidence type="ECO:0000259" key="3">
    <source>
        <dbReference type="Pfam" id="PF13649"/>
    </source>
</evidence>
<dbReference type="Gene3D" id="3.40.50.150">
    <property type="entry name" value="Vaccinia Virus protein VP39"/>
    <property type="match status" value="1"/>
</dbReference>
<name>A0A402A7C9_9CHLR</name>
<accession>A0A402A7C9</accession>